<dbReference type="AlphaFoldDB" id="A0A1B6HWC0"/>
<proteinExistence type="predicted"/>
<feature type="compositionally biased region" description="Low complexity" evidence="1">
    <location>
        <begin position="41"/>
        <end position="51"/>
    </location>
</feature>
<accession>A0A1B6HWC0</accession>
<gene>
    <name evidence="2" type="ORF">g.37456</name>
</gene>
<protein>
    <submittedName>
        <fullName evidence="2">Uncharacterized protein</fullName>
    </submittedName>
</protein>
<name>A0A1B6HWC0_9HEMI</name>
<dbReference type="EMBL" id="GECU01028727">
    <property type="protein sequence ID" value="JAS78979.1"/>
    <property type="molecule type" value="Transcribed_RNA"/>
</dbReference>
<evidence type="ECO:0000256" key="1">
    <source>
        <dbReference type="SAM" id="MobiDB-lite"/>
    </source>
</evidence>
<sequence>MSKRKRERSPASENTLFSGLVEAGFNVLEDELSDDFVDNISQSEDSSADSDSGGEEHICDPVDDTDEDPDFVLSDNNADYSSDDLDLPSTSAGRPSGTKRGRPSNVVPVASGLDQNNLVR</sequence>
<reference evidence="2" key="1">
    <citation type="submission" date="2015-11" db="EMBL/GenBank/DDBJ databases">
        <title>De novo transcriptome assembly of four potential Pierce s Disease insect vectors from Arizona vineyards.</title>
        <authorList>
            <person name="Tassone E.E."/>
        </authorList>
    </citation>
    <scope>NUCLEOTIDE SEQUENCE</scope>
</reference>
<feature type="compositionally biased region" description="Acidic residues" evidence="1">
    <location>
        <begin position="61"/>
        <end position="70"/>
    </location>
</feature>
<feature type="region of interest" description="Disordered" evidence="1">
    <location>
        <begin position="36"/>
        <end position="120"/>
    </location>
</feature>
<evidence type="ECO:0000313" key="2">
    <source>
        <dbReference type="EMBL" id="JAS78979.1"/>
    </source>
</evidence>
<organism evidence="2">
    <name type="scientific">Homalodisca liturata</name>
    <dbReference type="NCBI Taxonomy" id="320908"/>
    <lineage>
        <taxon>Eukaryota</taxon>
        <taxon>Metazoa</taxon>
        <taxon>Ecdysozoa</taxon>
        <taxon>Arthropoda</taxon>
        <taxon>Hexapoda</taxon>
        <taxon>Insecta</taxon>
        <taxon>Pterygota</taxon>
        <taxon>Neoptera</taxon>
        <taxon>Paraneoptera</taxon>
        <taxon>Hemiptera</taxon>
        <taxon>Auchenorrhyncha</taxon>
        <taxon>Membracoidea</taxon>
        <taxon>Cicadellidae</taxon>
        <taxon>Cicadellinae</taxon>
        <taxon>Proconiini</taxon>
        <taxon>Homalodisca</taxon>
    </lineage>
</organism>
<feature type="non-terminal residue" evidence="2">
    <location>
        <position position="120"/>
    </location>
</feature>